<dbReference type="RefSeq" id="WP_010880541.1">
    <property type="nucleotide sequence ID" value="NC_000918.1"/>
</dbReference>
<dbReference type="Gene3D" id="3.30.70.250">
    <property type="entry name" value="Malonyl-CoA ACP transacylase, ACP-binding"/>
    <property type="match status" value="1"/>
</dbReference>
<dbReference type="FunFam" id="3.30.70.250:FF:000001">
    <property type="entry name" value="Malonyl CoA-acyl carrier protein transacylase"/>
    <property type="match status" value="1"/>
</dbReference>
<dbReference type="STRING" id="224324.aq_892"/>
<dbReference type="GO" id="GO:0005829">
    <property type="term" value="C:cytosol"/>
    <property type="evidence" value="ECO:0000318"/>
    <property type="project" value="GO_Central"/>
</dbReference>
<keyword evidence="4 6" id="KW-0012">Acyltransferase</keyword>
<dbReference type="PANTHER" id="PTHR42681">
    <property type="entry name" value="MALONYL-COA-ACYL CARRIER PROTEIN TRANSACYLASE, MITOCHONDRIAL"/>
    <property type="match status" value="1"/>
</dbReference>
<dbReference type="OrthoDB" id="9805460at2"/>
<comment type="catalytic activity">
    <reaction evidence="5 6">
        <text>holo-[ACP] + malonyl-CoA = malonyl-[ACP] + CoA</text>
        <dbReference type="Rhea" id="RHEA:41792"/>
        <dbReference type="Rhea" id="RHEA-COMP:9623"/>
        <dbReference type="Rhea" id="RHEA-COMP:9685"/>
        <dbReference type="ChEBI" id="CHEBI:57287"/>
        <dbReference type="ChEBI" id="CHEBI:57384"/>
        <dbReference type="ChEBI" id="CHEBI:64479"/>
        <dbReference type="ChEBI" id="CHEBI:78449"/>
        <dbReference type="EC" id="2.3.1.39"/>
    </reaction>
</comment>
<evidence type="ECO:0000256" key="5">
    <source>
        <dbReference type="ARBA" id="ARBA00048462"/>
    </source>
</evidence>
<dbReference type="Proteomes" id="UP000000798">
    <property type="component" value="Chromosome"/>
</dbReference>
<dbReference type="SMART" id="SM00827">
    <property type="entry name" value="PKS_AT"/>
    <property type="match status" value="1"/>
</dbReference>
<dbReference type="SUPFAM" id="SSF55048">
    <property type="entry name" value="Probable ACP-binding domain of malonyl-CoA ACP transacylase"/>
    <property type="match status" value="1"/>
</dbReference>
<dbReference type="InterPro" id="IPR016036">
    <property type="entry name" value="Malonyl_transacylase_ACP-bd"/>
</dbReference>
<protein>
    <recommendedName>
        <fullName evidence="2 6">Malonyl CoA-acyl carrier protein transacylase</fullName>
        <ecNumber evidence="1 6">2.3.1.39</ecNumber>
    </recommendedName>
</protein>
<dbReference type="PATRIC" id="fig|224324.8.peg.693"/>
<accession>O67041</accession>
<feature type="active site" evidence="7">
    <location>
        <position position="108"/>
    </location>
</feature>
<dbReference type="AlphaFoldDB" id="O67041"/>
<dbReference type="Gene3D" id="3.40.366.10">
    <property type="entry name" value="Malonyl-Coenzyme A Acyl Carrier Protein, domain 2"/>
    <property type="match status" value="1"/>
</dbReference>
<dbReference type="InParanoid" id="O67041"/>
<evidence type="ECO:0000259" key="8">
    <source>
        <dbReference type="SMART" id="SM00827"/>
    </source>
</evidence>
<dbReference type="EC" id="2.3.1.39" evidence="1 6"/>
<gene>
    <name evidence="9" type="primary">fabD</name>
    <name evidence="9" type="ordered locus">aq_892</name>
</gene>
<dbReference type="InterPro" id="IPR050858">
    <property type="entry name" value="Mal-CoA-ACP_Trans/PKS_FabD"/>
</dbReference>
<dbReference type="GO" id="GO:0006633">
    <property type="term" value="P:fatty acid biosynthetic process"/>
    <property type="evidence" value="ECO:0000318"/>
    <property type="project" value="GO_Central"/>
</dbReference>
<dbReference type="NCBIfam" id="TIGR00128">
    <property type="entry name" value="fabD"/>
    <property type="match status" value="1"/>
</dbReference>
<dbReference type="InterPro" id="IPR014043">
    <property type="entry name" value="Acyl_transferase_dom"/>
</dbReference>
<keyword evidence="10" id="KW-1185">Reference proteome</keyword>
<proteinExistence type="inferred from homology"/>
<evidence type="ECO:0000256" key="1">
    <source>
        <dbReference type="ARBA" id="ARBA00013258"/>
    </source>
</evidence>
<comment type="similarity">
    <text evidence="6">Belongs to the fabD family.</text>
</comment>
<dbReference type="PIRSF" id="PIRSF000446">
    <property type="entry name" value="Mct"/>
    <property type="match status" value="1"/>
</dbReference>
<evidence type="ECO:0000256" key="2">
    <source>
        <dbReference type="ARBA" id="ARBA00018953"/>
    </source>
</evidence>
<dbReference type="GO" id="GO:0004314">
    <property type="term" value="F:[acyl-carrier-protein] S-malonyltransferase activity"/>
    <property type="evidence" value="ECO:0000318"/>
    <property type="project" value="GO_Central"/>
</dbReference>
<dbReference type="Pfam" id="PF00698">
    <property type="entry name" value="Acyl_transf_1"/>
    <property type="match status" value="1"/>
</dbReference>
<dbReference type="PIR" id="F70376">
    <property type="entry name" value="F70376"/>
</dbReference>
<dbReference type="InterPro" id="IPR016035">
    <property type="entry name" value="Acyl_Trfase/lysoPLipase"/>
</dbReference>
<dbReference type="HOGENOM" id="CLU_030558_0_1_0"/>
<dbReference type="InterPro" id="IPR004410">
    <property type="entry name" value="Malonyl_CoA-ACP_transAc_FabD"/>
</dbReference>
<evidence type="ECO:0000256" key="7">
    <source>
        <dbReference type="PIRSR" id="PIRSR000446-1"/>
    </source>
</evidence>
<dbReference type="InterPro" id="IPR001227">
    <property type="entry name" value="Ac_transferase_dom_sf"/>
</dbReference>
<dbReference type="PANTHER" id="PTHR42681:SF1">
    <property type="entry name" value="MALONYL-COA-ACYL CARRIER PROTEIN TRANSACYLASE, MITOCHONDRIAL"/>
    <property type="match status" value="1"/>
</dbReference>
<dbReference type="FunCoup" id="O67041">
    <property type="interactions" value="467"/>
</dbReference>
<organism evidence="9 10">
    <name type="scientific">Aquifex aeolicus (strain VF5)</name>
    <dbReference type="NCBI Taxonomy" id="224324"/>
    <lineage>
        <taxon>Bacteria</taxon>
        <taxon>Pseudomonadati</taxon>
        <taxon>Aquificota</taxon>
        <taxon>Aquificia</taxon>
        <taxon>Aquificales</taxon>
        <taxon>Aquificaceae</taxon>
        <taxon>Aquifex</taxon>
    </lineage>
</organism>
<feature type="active site" evidence="7">
    <location>
        <position position="216"/>
    </location>
</feature>
<keyword evidence="3 6" id="KW-0808">Transferase</keyword>
<name>O67041_AQUAE</name>
<evidence type="ECO:0000313" key="9">
    <source>
        <dbReference type="EMBL" id="AAC06999.1"/>
    </source>
</evidence>
<evidence type="ECO:0000256" key="6">
    <source>
        <dbReference type="PIRNR" id="PIRNR000446"/>
    </source>
</evidence>
<dbReference type="EMBL" id="AE000657">
    <property type="protein sequence ID" value="AAC06999.1"/>
    <property type="molecule type" value="Genomic_DNA"/>
</dbReference>
<dbReference type="SUPFAM" id="SSF52151">
    <property type="entry name" value="FabD/lysophospholipase-like"/>
    <property type="match status" value="1"/>
</dbReference>
<sequence>MDATLIIGLLSKDMGKLAYVFPGQGSQYVGMGYEFYKQFHETADVVHAVEHSLRMSLDDIVDVMFKGPEEKLNKTVYTQPALFAISLGIYKALESMGFPKPDFVAGHSLGEYTALAVAGGIDVQLGARLTYYRGKYMQEAVPEGKGAMVAILKLPPEKVEEACERAKDVGVVEPANYNSSTQTVISGEKPAVEKAAQIAKEMGGRAIPLKVSVPSHCSLMKPAADAFRLKLAQAPIQNIKIPLVQNYTAKAHTMAHEIRNNLYHQIFSPVKWYQSVIWMHEQGVDTFVEIGPKNVLSKLIQQTLPNVRVFNVEKPEDAESVLKAIT</sequence>
<dbReference type="eggNOG" id="COG0331">
    <property type="taxonomic scope" value="Bacteria"/>
</dbReference>
<evidence type="ECO:0000256" key="4">
    <source>
        <dbReference type="ARBA" id="ARBA00023315"/>
    </source>
</evidence>
<evidence type="ECO:0000256" key="3">
    <source>
        <dbReference type="ARBA" id="ARBA00022679"/>
    </source>
</evidence>
<dbReference type="InterPro" id="IPR024925">
    <property type="entry name" value="Malonyl_CoA-ACP_transAc"/>
</dbReference>
<reference evidence="9 10" key="1">
    <citation type="journal article" date="1998" name="Nature">
        <title>The complete genome of the hyperthermophilic bacterium Aquifex aeolicus.</title>
        <authorList>
            <person name="Deckert G."/>
            <person name="Warren P.V."/>
            <person name="Gaasterland T."/>
            <person name="Young W.G."/>
            <person name="Lenox A.L."/>
            <person name="Graham D.E."/>
            <person name="Overbeek R."/>
            <person name="Snead M.A."/>
            <person name="Keller M."/>
            <person name="Aujay M."/>
            <person name="Huber R."/>
            <person name="Feldman R.A."/>
            <person name="Short J.M."/>
            <person name="Olson G.J."/>
            <person name="Swanson R.V."/>
        </authorList>
    </citation>
    <scope>NUCLEOTIDE SEQUENCE [LARGE SCALE GENOMIC DNA]</scope>
    <source>
        <strain evidence="9 10">VF5</strain>
    </source>
</reference>
<dbReference type="EnsemblBacteria" id="AAC06999">
    <property type="protein sequence ID" value="AAC06999"/>
    <property type="gene ID" value="aq_892"/>
</dbReference>
<dbReference type="KEGG" id="aae:aq_892"/>
<evidence type="ECO:0000313" key="10">
    <source>
        <dbReference type="Proteomes" id="UP000000798"/>
    </source>
</evidence>
<feature type="domain" description="Malonyl-CoA:ACP transacylase (MAT)" evidence="8">
    <location>
        <begin position="20"/>
        <end position="325"/>
    </location>
</feature>